<name>A0A1H5N2P1_9MICC</name>
<dbReference type="Pfam" id="PF04978">
    <property type="entry name" value="MST"/>
    <property type="match status" value="1"/>
</dbReference>
<evidence type="ECO:0008006" key="3">
    <source>
        <dbReference type="Google" id="ProtNLM"/>
    </source>
</evidence>
<gene>
    <name evidence="1" type="ORF">SAMN04489740_3293</name>
</gene>
<dbReference type="EMBL" id="FNTV01000001">
    <property type="protein sequence ID" value="SEE95217.1"/>
    <property type="molecule type" value="Genomic_DNA"/>
</dbReference>
<evidence type="ECO:0000313" key="1">
    <source>
        <dbReference type="EMBL" id="SEE95217.1"/>
    </source>
</evidence>
<organism evidence="1 2">
    <name type="scientific">Arthrobacter alpinus</name>
    <dbReference type="NCBI Taxonomy" id="656366"/>
    <lineage>
        <taxon>Bacteria</taxon>
        <taxon>Bacillati</taxon>
        <taxon>Actinomycetota</taxon>
        <taxon>Actinomycetes</taxon>
        <taxon>Micrococcales</taxon>
        <taxon>Micrococcaceae</taxon>
        <taxon>Arthrobacter</taxon>
    </lineage>
</organism>
<dbReference type="RefSeq" id="WP_074712466.1">
    <property type="nucleotide sequence ID" value="NZ_FNTV01000001.1"/>
</dbReference>
<dbReference type="Proteomes" id="UP000182725">
    <property type="component" value="Unassembled WGS sequence"/>
</dbReference>
<proteinExistence type="predicted"/>
<sequence>MDITSKPSTGELVDIVAMLADQRNTFLIPMRGISEEQSRTRSTTSQLTLGSLVKHVASVEASWIKTLQEADEDAVFNMDEGLESHTVHPEETFEKLLQNYQAGANTTAEAIASIEDLDLLIPLPSAPWQSGREYWTVRRILLHILRETAQHSGHADIIREQLDGASTTLTMGADAGMNFD</sequence>
<reference evidence="1 2" key="1">
    <citation type="submission" date="2016-10" db="EMBL/GenBank/DDBJ databases">
        <authorList>
            <person name="de Groot N.N."/>
        </authorList>
    </citation>
    <scope>NUCLEOTIDE SEQUENCE [LARGE SCALE GENOMIC DNA]</scope>
    <source>
        <strain evidence="1 2">DSM 22274</strain>
    </source>
</reference>
<dbReference type="AlphaFoldDB" id="A0A1H5N2P1"/>
<dbReference type="SUPFAM" id="SSF109854">
    <property type="entry name" value="DinB/YfiT-like putative metalloenzymes"/>
    <property type="match status" value="1"/>
</dbReference>
<evidence type="ECO:0000313" key="2">
    <source>
        <dbReference type="Proteomes" id="UP000182725"/>
    </source>
</evidence>
<dbReference type="Gene3D" id="1.20.120.450">
    <property type="entry name" value="dinb family like domain"/>
    <property type="match status" value="1"/>
</dbReference>
<protein>
    <recommendedName>
        <fullName evidence="3">DinB family protein</fullName>
    </recommendedName>
</protein>
<accession>A0A1H5N2P1</accession>
<dbReference type="InterPro" id="IPR034660">
    <property type="entry name" value="DinB/YfiT-like"/>
</dbReference>
<dbReference type="InterPro" id="IPR007061">
    <property type="entry name" value="MST-like"/>
</dbReference>